<accession>A0A1C7N098</accession>
<organism evidence="1 2">
    <name type="scientific">Choanephora cucurbitarum</name>
    <dbReference type="NCBI Taxonomy" id="101091"/>
    <lineage>
        <taxon>Eukaryota</taxon>
        <taxon>Fungi</taxon>
        <taxon>Fungi incertae sedis</taxon>
        <taxon>Mucoromycota</taxon>
        <taxon>Mucoromycotina</taxon>
        <taxon>Mucoromycetes</taxon>
        <taxon>Mucorales</taxon>
        <taxon>Mucorineae</taxon>
        <taxon>Choanephoraceae</taxon>
        <taxon>Choanephoroideae</taxon>
        <taxon>Choanephora</taxon>
    </lineage>
</organism>
<comment type="caution">
    <text evidence="1">The sequence shown here is derived from an EMBL/GenBank/DDBJ whole genome shotgun (WGS) entry which is preliminary data.</text>
</comment>
<sequence length="111" mass="12999">MLKDTKQRPVDQDQVISCKRLLEDEANRDTLIAGQVRNINQMPVAVRQVLDESSQEMRCLDNMSANDIVETFKMCERAKLWLKQRKSKLTRRQYFEANAANDITQAYQDFT</sequence>
<proteinExistence type="predicted"/>
<evidence type="ECO:0000313" key="1">
    <source>
        <dbReference type="EMBL" id="OBZ80774.1"/>
    </source>
</evidence>
<dbReference type="EMBL" id="LUGH01001746">
    <property type="protein sequence ID" value="OBZ80774.1"/>
    <property type="molecule type" value="Genomic_DNA"/>
</dbReference>
<keyword evidence="2" id="KW-1185">Reference proteome</keyword>
<reference evidence="1 2" key="1">
    <citation type="submission" date="2016-03" db="EMBL/GenBank/DDBJ databases">
        <title>Choanephora cucurbitarum.</title>
        <authorList>
            <person name="Min B."/>
            <person name="Park H."/>
            <person name="Park J.-H."/>
            <person name="Shin H.-D."/>
            <person name="Choi I.-G."/>
        </authorList>
    </citation>
    <scope>NUCLEOTIDE SEQUENCE [LARGE SCALE GENOMIC DNA]</scope>
    <source>
        <strain evidence="1 2">KUS-F28377</strain>
    </source>
</reference>
<evidence type="ECO:0000313" key="2">
    <source>
        <dbReference type="Proteomes" id="UP000093000"/>
    </source>
</evidence>
<protein>
    <submittedName>
        <fullName evidence="1">Uncharacterized protein</fullName>
    </submittedName>
</protein>
<name>A0A1C7N098_9FUNG</name>
<dbReference type="AlphaFoldDB" id="A0A1C7N098"/>
<gene>
    <name evidence="1" type="ORF">A0J61_11177</name>
</gene>
<dbReference type="Proteomes" id="UP000093000">
    <property type="component" value="Unassembled WGS sequence"/>
</dbReference>
<dbReference type="InParanoid" id="A0A1C7N098"/>